<evidence type="ECO:0000256" key="3">
    <source>
        <dbReference type="PIRSR" id="PIRSR603782-1"/>
    </source>
</evidence>
<dbReference type="AlphaFoldDB" id="A0AAW2YTP3"/>
<evidence type="ECO:0000256" key="4">
    <source>
        <dbReference type="PIRSR" id="PIRSR603782-2"/>
    </source>
</evidence>
<dbReference type="InterPro" id="IPR036249">
    <property type="entry name" value="Thioredoxin-like_sf"/>
</dbReference>
<feature type="binding site" evidence="3">
    <location>
        <position position="89"/>
    </location>
    <ligand>
        <name>Cu cation</name>
        <dbReference type="ChEBI" id="CHEBI:23378"/>
    </ligand>
</feature>
<evidence type="ECO:0000256" key="2">
    <source>
        <dbReference type="ARBA" id="ARBA00023008"/>
    </source>
</evidence>
<organism evidence="7 8">
    <name type="scientific">Acrasis kona</name>
    <dbReference type="NCBI Taxonomy" id="1008807"/>
    <lineage>
        <taxon>Eukaryota</taxon>
        <taxon>Discoba</taxon>
        <taxon>Heterolobosea</taxon>
        <taxon>Tetramitia</taxon>
        <taxon>Eutetramitia</taxon>
        <taxon>Acrasidae</taxon>
        <taxon>Acrasis</taxon>
    </lineage>
</organism>
<evidence type="ECO:0000259" key="6">
    <source>
        <dbReference type="PROSITE" id="PS51352"/>
    </source>
</evidence>
<comment type="caution">
    <text evidence="7">The sequence shown here is derived from an EMBL/GenBank/DDBJ whole genome shotgun (WGS) entry which is preliminary data.</text>
</comment>
<reference evidence="7 8" key="1">
    <citation type="submission" date="2024-03" db="EMBL/GenBank/DDBJ databases">
        <title>The Acrasis kona genome and developmental transcriptomes reveal deep origins of eukaryotic multicellular pathways.</title>
        <authorList>
            <person name="Sheikh S."/>
            <person name="Fu C.-J."/>
            <person name="Brown M.W."/>
            <person name="Baldauf S.L."/>
        </authorList>
    </citation>
    <scope>NUCLEOTIDE SEQUENCE [LARGE SCALE GENOMIC DNA]</scope>
    <source>
        <strain evidence="7 8">ATCC MYA-3509</strain>
    </source>
</reference>
<keyword evidence="5" id="KW-0472">Membrane</keyword>
<proteinExistence type="inferred from homology"/>
<dbReference type="GO" id="GO:0046872">
    <property type="term" value="F:metal ion binding"/>
    <property type="evidence" value="ECO:0007669"/>
    <property type="project" value="UniProtKB-KW"/>
</dbReference>
<dbReference type="PANTHER" id="PTHR12151">
    <property type="entry name" value="ELECTRON TRANSPORT PROTIN SCO1/SENC FAMILY MEMBER"/>
    <property type="match status" value="1"/>
</dbReference>
<evidence type="ECO:0000313" key="8">
    <source>
        <dbReference type="Proteomes" id="UP001431209"/>
    </source>
</evidence>
<keyword evidence="5" id="KW-0812">Transmembrane</keyword>
<keyword evidence="5" id="KW-1133">Transmembrane helix</keyword>
<dbReference type="CDD" id="cd02968">
    <property type="entry name" value="SCO"/>
    <property type="match status" value="1"/>
</dbReference>
<dbReference type="EMBL" id="JAOPGA020000657">
    <property type="protein sequence ID" value="KAL0480439.1"/>
    <property type="molecule type" value="Genomic_DNA"/>
</dbReference>
<dbReference type="InterPro" id="IPR013766">
    <property type="entry name" value="Thioredoxin_domain"/>
</dbReference>
<protein>
    <submittedName>
        <fullName evidence="7">Mitochondrial metallochaperone Sco1</fullName>
    </submittedName>
</protein>
<accession>A0AAW2YTP3</accession>
<dbReference type="PROSITE" id="PS51352">
    <property type="entry name" value="THIOREDOXIN_2"/>
    <property type="match status" value="1"/>
</dbReference>
<dbReference type="Pfam" id="PF02630">
    <property type="entry name" value="SCO1-SenC"/>
    <property type="match status" value="1"/>
</dbReference>
<feature type="binding site" evidence="3">
    <location>
        <position position="93"/>
    </location>
    <ligand>
        <name>Cu cation</name>
        <dbReference type="ChEBI" id="CHEBI:23378"/>
    </ligand>
</feature>
<feature type="binding site" evidence="3">
    <location>
        <position position="185"/>
    </location>
    <ligand>
        <name>Cu cation</name>
        <dbReference type="ChEBI" id="CHEBI:23378"/>
    </ligand>
</feature>
<sequence length="238" mass="27091">MNFVTAAVPVILLAISGVYYYLDLSFRKRNREIQQKILGSKNDRPTSNKIAGGIQLGGPFTLVDTQGKVVEDTDFRGKWMFVYFGFTHCPDICPTEMRKMKAALRLLNNTHPDIASRIVPIFITVDPTRDSCERIAEYFKQDGFESFVGLTGTTEQIKNASKQYRVFYSAPDAAEKENKDYNIDHSVFIYLQDPEGNFSQYFSSNQTSAKVSELLKGSVEQYDQERLLEKEGNETETK</sequence>
<evidence type="ECO:0000256" key="1">
    <source>
        <dbReference type="ARBA" id="ARBA00010996"/>
    </source>
</evidence>
<gene>
    <name evidence="7" type="ORF">AKO1_011067</name>
</gene>
<dbReference type="Gene3D" id="3.40.30.10">
    <property type="entry name" value="Glutaredoxin"/>
    <property type="match status" value="1"/>
</dbReference>
<comment type="similarity">
    <text evidence="1">Belongs to the SCO1/2 family.</text>
</comment>
<name>A0AAW2YTP3_9EUKA</name>
<dbReference type="InterPro" id="IPR003782">
    <property type="entry name" value="SCO1/SenC"/>
</dbReference>
<dbReference type="FunFam" id="3.40.30.10:FF:000013">
    <property type="entry name" value="Blast:Protein SCO1 homolog, mitochondrial"/>
    <property type="match status" value="1"/>
</dbReference>
<keyword evidence="3" id="KW-0479">Metal-binding</keyword>
<dbReference type="SUPFAM" id="SSF52833">
    <property type="entry name" value="Thioredoxin-like"/>
    <property type="match status" value="1"/>
</dbReference>
<feature type="domain" description="Thioredoxin" evidence="6">
    <location>
        <begin position="51"/>
        <end position="220"/>
    </location>
</feature>
<dbReference type="Proteomes" id="UP001431209">
    <property type="component" value="Unassembled WGS sequence"/>
</dbReference>
<feature type="disulfide bond" description="Redox-active" evidence="4">
    <location>
        <begin position="89"/>
        <end position="93"/>
    </location>
</feature>
<keyword evidence="4" id="KW-1015">Disulfide bond</keyword>
<dbReference type="PANTHER" id="PTHR12151:SF25">
    <property type="entry name" value="LINALOOL DEHYDRATASE_ISOMERASE DOMAIN-CONTAINING PROTEIN"/>
    <property type="match status" value="1"/>
</dbReference>
<evidence type="ECO:0000256" key="5">
    <source>
        <dbReference type="SAM" id="Phobius"/>
    </source>
</evidence>
<feature type="transmembrane region" description="Helical" evidence="5">
    <location>
        <begin position="6"/>
        <end position="22"/>
    </location>
</feature>
<keyword evidence="2 3" id="KW-0186">Copper</keyword>
<keyword evidence="8" id="KW-1185">Reference proteome</keyword>
<evidence type="ECO:0000313" key="7">
    <source>
        <dbReference type="EMBL" id="KAL0480439.1"/>
    </source>
</evidence>